<dbReference type="PANTHER" id="PTHR30302">
    <property type="entry name" value="HYDROGENASE 1 MATURATION PROTEASE"/>
    <property type="match status" value="1"/>
</dbReference>
<dbReference type="InterPro" id="IPR000671">
    <property type="entry name" value="Peptidase_A31"/>
</dbReference>
<dbReference type="GO" id="GO:0016485">
    <property type="term" value="P:protein processing"/>
    <property type="evidence" value="ECO:0007669"/>
    <property type="project" value="TreeGrafter"/>
</dbReference>
<reference evidence="5 6" key="1">
    <citation type="submission" date="2020-08" db="EMBL/GenBank/DDBJ databases">
        <title>Genomic Encyclopedia of Type Strains, Phase IV (KMG-IV): sequencing the most valuable type-strain genomes for metagenomic binning, comparative biology and taxonomic classification.</title>
        <authorList>
            <person name="Goeker M."/>
        </authorList>
    </citation>
    <scope>NUCLEOTIDE SEQUENCE [LARGE SCALE GENOMIC DNA]</scope>
    <source>
        <strain evidence="5 6">DSM 28570</strain>
    </source>
</reference>
<accession>A0A840USG3</accession>
<evidence type="ECO:0000256" key="1">
    <source>
        <dbReference type="ARBA" id="ARBA00006814"/>
    </source>
</evidence>
<proteinExistence type="inferred from homology"/>
<dbReference type="AlphaFoldDB" id="A0A840USG3"/>
<dbReference type="PANTHER" id="PTHR30302:SF1">
    <property type="entry name" value="HYDROGENASE 2 MATURATION PROTEASE"/>
    <property type="match status" value="1"/>
</dbReference>
<dbReference type="Pfam" id="PF01750">
    <property type="entry name" value="HycI"/>
    <property type="match status" value="1"/>
</dbReference>
<comment type="caution">
    <text evidence="5">The sequence shown here is derived from an EMBL/GenBank/DDBJ whole genome shotgun (WGS) entry which is preliminary data.</text>
</comment>
<evidence type="ECO:0000313" key="5">
    <source>
        <dbReference type="EMBL" id="MBB5346314.1"/>
    </source>
</evidence>
<keyword evidence="2 5" id="KW-0645">Protease</keyword>
<dbReference type="Gene3D" id="3.40.50.1450">
    <property type="entry name" value="HybD-like"/>
    <property type="match status" value="1"/>
</dbReference>
<name>A0A840USG3_9BACT</name>
<dbReference type="EMBL" id="JACHEO010000001">
    <property type="protein sequence ID" value="MBB5346314.1"/>
    <property type="molecule type" value="Genomic_DNA"/>
</dbReference>
<dbReference type="InterPro" id="IPR023430">
    <property type="entry name" value="Pept_HybD-like_dom_sf"/>
</dbReference>
<dbReference type="CDD" id="cd00518">
    <property type="entry name" value="H2MP"/>
    <property type="match status" value="1"/>
</dbReference>
<keyword evidence="4 5" id="KW-0378">Hydrolase</keyword>
<protein>
    <submittedName>
        <fullName evidence="5">Hydrogenase maturation protease</fullName>
        <ecNumber evidence="5">3.4.23.-</ecNumber>
    </submittedName>
</protein>
<sequence length="152" mass="15502">MLARIICIGNPFIAADAAGPMVYGILAGCPLPASVNLVDGGLAGLRLLPLFEGCNQVIVVDAVEGFRADPGVIILDPATMPSAPVDYGHQAGLAYLLQAIPHILDPPVPEVVVVGIEGPATVPVCRQAARLCLDLVGSENGCPCRPESVSAG</sequence>
<evidence type="ECO:0000256" key="2">
    <source>
        <dbReference type="ARBA" id="ARBA00022670"/>
    </source>
</evidence>
<dbReference type="NCBIfam" id="TIGR00072">
    <property type="entry name" value="hydrog_prot"/>
    <property type="match status" value="1"/>
</dbReference>
<evidence type="ECO:0000256" key="3">
    <source>
        <dbReference type="ARBA" id="ARBA00022750"/>
    </source>
</evidence>
<dbReference type="SUPFAM" id="SSF53163">
    <property type="entry name" value="HybD-like"/>
    <property type="match status" value="1"/>
</dbReference>
<evidence type="ECO:0000313" key="6">
    <source>
        <dbReference type="Proteomes" id="UP000539642"/>
    </source>
</evidence>
<keyword evidence="6" id="KW-1185">Reference proteome</keyword>
<dbReference type="PROSITE" id="PS51257">
    <property type="entry name" value="PROKAR_LIPOPROTEIN"/>
    <property type="match status" value="1"/>
</dbReference>
<keyword evidence="3" id="KW-0064">Aspartyl protease</keyword>
<dbReference type="EC" id="3.4.23.-" evidence="5"/>
<gene>
    <name evidence="5" type="ORF">HNQ81_000021</name>
</gene>
<dbReference type="RefSeq" id="WP_183347048.1">
    <property type="nucleotide sequence ID" value="NZ_JACHEO010000001.1"/>
</dbReference>
<comment type="similarity">
    <text evidence="1">Belongs to the peptidase A31 family.</text>
</comment>
<dbReference type="Proteomes" id="UP000539642">
    <property type="component" value="Unassembled WGS sequence"/>
</dbReference>
<evidence type="ECO:0000256" key="4">
    <source>
        <dbReference type="ARBA" id="ARBA00022801"/>
    </source>
</evidence>
<dbReference type="GO" id="GO:0008047">
    <property type="term" value="F:enzyme activator activity"/>
    <property type="evidence" value="ECO:0007669"/>
    <property type="project" value="InterPro"/>
</dbReference>
<organism evidence="5 6">
    <name type="scientific">Desulfoprunum benzoelyticum</name>
    <dbReference type="NCBI Taxonomy" id="1506996"/>
    <lineage>
        <taxon>Bacteria</taxon>
        <taxon>Pseudomonadati</taxon>
        <taxon>Thermodesulfobacteriota</taxon>
        <taxon>Desulfobulbia</taxon>
        <taxon>Desulfobulbales</taxon>
        <taxon>Desulfobulbaceae</taxon>
        <taxon>Desulfoprunum</taxon>
    </lineage>
</organism>
<dbReference type="GO" id="GO:0004190">
    <property type="term" value="F:aspartic-type endopeptidase activity"/>
    <property type="evidence" value="ECO:0007669"/>
    <property type="project" value="UniProtKB-KW"/>
</dbReference>